<reference evidence="5" key="1">
    <citation type="submission" date="2016-10" db="EMBL/GenBank/DDBJ databases">
        <authorList>
            <person name="Varghese N."/>
            <person name="Submissions S."/>
        </authorList>
    </citation>
    <scope>NUCLEOTIDE SEQUENCE [LARGE SCALE GENOMIC DNA]</scope>
    <source>
        <strain evidence="5">DSM 3669</strain>
    </source>
</reference>
<sequence length="365" mass="39431">MILKSEVYWLAWHLILAGQARKFWVIMDHFGTPEEAWRAPDKEFNFLAGQRSFNLGELLARRRHTDLSKVANYLKDGEIITLLFNDSGYPEPLKNIYDPPPVLFLRGKAACLQGNAVAIVGSRRATPYGLSVAERLGYDLAGAGINVISGMARGIDTAAHRGALDAGGKTMAVLGCGVDVIYPRENGRIMRSIMQQGAVVSEFPPGSPPEPWHFPVRNRIISGLSKVVVVVEAAERSGALITAHVALEQGRDVMAVPGNITGKLSKGPNNLIKQGAAPVLDAADILEEMGVGVLFAPQSTDPAGGLKLGDDEKLLLKLLDYDPVSLEAMVQRSGLPAGQVMSALMFLEMKGLVRQMPGRLYARAR</sequence>
<dbReference type="NCBIfam" id="TIGR00732">
    <property type="entry name" value="dprA"/>
    <property type="match status" value="1"/>
</dbReference>
<protein>
    <submittedName>
        <fullName evidence="4">DNA processing protein</fullName>
    </submittedName>
</protein>
<accession>A0A1I6D820</accession>
<keyword evidence="5" id="KW-1185">Reference proteome</keyword>
<name>A0A1I6D820_9FIRM</name>
<dbReference type="RefSeq" id="WP_342741315.1">
    <property type="nucleotide sequence ID" value="NZ_FOYM01000007.1"/>
</dbReference>
<dbReference type="InterPro" id="IPR003488">
    <property type="entry name" value="DprA"/>
</dbReference>
<evidence type="ECO:0000259" key="2">
    <source>
        <dbReference type="Pfam" id="PF02481"/>
    </source>
</evidence>
<dbReference type="PANTHER" id="PTHR43022">
    <property type="entry name" value="PROTEIN SMF"/>
    <property type="match status" value="1"/>
</dbReference>
<feature type="domain" description="Smf/DprA SLOG" evidence="2">
    <location>
        <begin position="82"/>
        <end position="289"/>
    </location>
</feature>
<dbReference type="EMBL" id="FOYM01000007">
    <property type="protein sequence ID" value="SFR01616.1"/>
    <property type="molecule type" value="Genomic_DNA"/>
</dbReference>
<evidence type="ECO:0000313" key="5">
    <source>
        <dbReference type="Proteomes" id="UP000199584"/>
    </source>
</evidence>
<proteinExistence type="inferred from homology"/>
<dbReference type="SUPFAM" id="SSF102405">
    <property type="entry name" value="MCP/YpsA-like"/>
    <property type="match status" value="1"/>
</dbReference>
<dbReference type="InterPro" id="IPR057666">
    <property type="entry name" value="DrpA_SLOG"/>
</dbReference>
<evidence type="ECO:0000259" key="3">
    <source>
        <dbReference type="Pfam" id="PF17782"/>
    </source>
</evidence>
<organism evidence="4 5">
    <name type="scientific">Desulfoscipio geothermicus DSM 3669</name>
    <dbReference type="NCBI Taxonomy" id="1121426"/>
    <lineage>
        <taxon>Bacteria</taxon>
        <taxon>Bacillati</taxon>
        <taxon>Bacillota</taxon>
        <taxon>Clostridia</taxon>
        <taxon>Eubacteriales</taxon>
        <taxon>Desulfallaceae</taxon>
        <taxon>Desulfoscipio</taxon>
    </lineage>
</organism>
<dbReference type="AlphaFoldDB" id="A0A1I6D820"/>
<dbReference type="Proteomes" id="UP000199584">
    <property type="component" value="Unassembled WGS sequence"/>
</dbReference>
<evidence type="ECO:0000256" key="1">
    <source>
        <dbReference type="ARBA" id="ARBA00006525"/>
    </source>
</evidence>
<feature type="domain" description="DprA winged helix" evidence="3">
    <location>
        <begin position="307"/>
        <end position="358"/>
    </location>
</feature>
<dbReference type="InterPro" id="IPR041614">
    <property type="entry name" value="DprA_WH"/>
</dbReference>
<gene>
    <name evidence="4" type="ORF">SAMN05660706_10722</name>
</gene>
<evidence type="ECO:0000313" key="4">
    <source>
        <dbReference type="EMBL" id="SFR01616.1"/>
    </source>
</evidence>
<dbReference type="PANTHER" id="PTHR43022:SF1">
    <property type="entry name" value="PROTEIN SMF"/>
    <property type="match status" value="1"/>
</dbReference>
<dbReference type="STRING" id="39060.SAMN05660706_10722"/>
<dbReference type="Gene3D" id="1.10.10.10">
    <property type="entry name" value="Winged helix-like DNA-binding domain superfamily/Winged helix DNA-binding domain"/>
    <property type="match status" value="1"/>
</dbReference>
<dbReference type="Pfam" id="PF17782">
    <property type="entry name" value="WHD_DprA"/>
    <property type="match status" value="1"/>
</dbReference>
<comment type="similarity">
    <text evidence="1">Belongs to the DprA/Smf family.</text>
</comment>
<dbReference type="GO" id="GO:0009294">
    <property type="term" value="P:DNA-mediated transformation"/>
    <property type="evidence" value="ECO:0007669"/>
    <property type="project" value="InterPro"/>
</dbReference>
<dbReference type="Pfam" id="PF02481">
    <property type="entry name" value="DNA_processg_A"/>
    <property type="match status" value="1"/>
</dbReference>
<dbReference type="Gene3D" id="3.40.50.450">
    <property type="match status" value="1"/>
</dbReference>
<dbReference type="InterPro" id="IPR036388">
    <property type="entry name" value="WH-like_DNA-bd_sf"/>
</dbReference>